<name>A0A0F8XYB1_9ZZZZ</name>
<protein>
    <submittedName>
        <fullName evidence="1">Uncharacterized protein</fullName>
    </submittedName>
</protein>
<reference evidence="1" key="1">
    <citation type="journal article" date="2015" name="Nature">
        <title>Complex archaea that bridge the gap between prokaryotes and eukaryotes.</title>
        <authorList>
            <person name="Spang A."/>
            <person name="Saw J.H."/>
            <person name="Jorgensen S.L."/>
            <person name="Zaremba-Niedzwiedzka K."/>
            <person name="Martijn J."/>
            <person name="Lind A.E."/>
            <person name="van Eijk R."/>
            <person name="Schleper C."/>
            <person name="Guy L."/>
            <person name="Ettema T.J."/>
        </authorList>
    </citation>
    <scope>NUCLEOTIDE SEQUENCE</scope>
</reference>
<dbReference type="AlphaFoldDB" id="A0A0F8XYB1"/>
<accession>A0A0F8XYB1</accession>
<evidence type="ECO:0000313" key="1">
    <source>
        <dbReference type="EMBL" id="KKK66275.1"/>
    </source>
</evidence>
<gene>
    <name evidence="1" type="ORF">LCGC14_2965750</name>
</gene>
<dbReference type="EMBL" id="LAZR01060153">
    <property type="protein sequence ID" value="KKK66275.1"/>
    <property type="molecule type" value="Genomic_DNA"/>
</dbReference>
<feature type="non-terminal residue" evidence="1">
    <location>
        <position position="81"/>
    </location>
</feature>
<sequence length="81" mass="8708">MARTSDNKETNDDVVSQATVTAAVSLPVRRDETTDYVENVARALFPDSRSQITDAQVDGFLVALVSPKSKRAPNGDAAWLG</sequence>
<comment type="caution">
    <text evidence="1">The sequence shown here is derived from an EMBL/GenBank/DDBJ whole genome shotgun (WGS) entry which is preliminary data.</text>
</comment>
<proteinExistence type="predicted"/>
<organism evidence="1">
    <name type="scientific">marine sediment metagenome</name>
    <dbReference type="NCBI Taxonomy" id="412755"/>
    <lineage>
        <taxon>unclassified sequences</taxon>
        <taxon>metagenomes</taxon>
        <taxon>ecological metagenomes</taxon>
    </lineage>
</organism>